<dbReference type="PANTHER" id="PTHR46081:SF8">
    <property type="entry name" value="PEPTIDE METHIONINE SULFOXIDE REDUCTASE 2"/>
    <property type="match status" value="1"/>
</dbReference>
<comment type="cofactor">
    <cofactor evidence="5">
        <name>Zn(2+)</name>
        <dbReference type="ChEBI" id="CHEBI:29105"/>
    </cofactor>
    <text evidence="5">Binds 1 zinc ion per subunit.</text>
</comment>
<dbReference type="NCBIfam" id="TIGR00357">
    <property type="entry name" value="peptide-methionine (R)-S-oxide reductase MsrB"/>
    <property type="match status" value="1"/>
</dbReference>
<evidence type="ECO:0000256" key="3">
    <source>
        <dbReference type="ARBA" id="ARBA00022833"/>
    </source>
</evidence>
<accession>A0ABV2AFW7</accession>
<name>A0ABV2AFW7_9EUKA</name>
<dbReference type="Proteomes" id="UP001439008">
    <property type="component" value="Unassembled WGS sequence"/>
</dbReference>
<dbReference type="EC" id="1.8.4.12" evidence="5"/>
<dbReference type="PROSITE" id="PS51790">
    <property type="entry name" value="MSRB"/>
    <property type="match status" value="1"/>
</dbReference>
<keyword evidence="2 5" id="KW-0479">Metal-binding</keyword>
<gene>
    <name evidence="7" type="primary">MSRB5</name>
    <name evidence="7" type="ORF">MHBO_000497</name>
</gene>
<evidence type="ECO:0000256" key="1">
    <source>
        <dbReference type="ARBA" id="ARBA00007174"/>
    </source>
</evidence>
<keyword evidence="3 5" id="KW-0862">Zinc</keyword>
<dbReference type="InterPro" id="IPR028427">
    <property type="entry name" value="Met_Sox_Rdtase_MsrB"/>
</dbReference>
<evidence type="ECO:0000313" key="8">
    <source>
        <dbReference type="Proteomes" id="UP001439008"/>
    </source>
</evidence>
<evidence type="ECO:0000259" key="6">
    <source>
        <dbReference type="PROSITE" id="PS51790"/>
    </source>
</evidence>
<evidence type="ECO:0000256" key="5">
    <source>
        <dbReference type="RuleBase" id="RU365044"/>
    </source>
</evidence>
<comment type="similarity">
    <text evidence="1 5">Belongs to the MsrB Met sulfoxide reductase family.</text>
</comment>
<protein>
    <recommendedName>
        <fullName evidence="5">Peptide-methionine (R)-S-oxide reductase</fullName>
        <ecNumber evidence="5">1.8.4.12</ecNumber>
    </recommendedName>
</protein>
<evidence type="ECO:0000256" key="2">
    <source>
        <dbReference type="ARBA" id="ARBA00022723"/>
    </source>
</evidence>
<dbReference type="EMBL" id="JBDODL010000080">
    <property type="protein sequence ID" value="MES1918542.1"/>
    <property type="molecule type" value="Genomic_DNA"/>
</dbReference>
<comment type="caution">
    <text evidence="7">The sequence shown here is derived from an EMBL/GenBank/DDBJ whole genome shotgun (WGS) entry which is preliminary data.</text>
</comment>
<dbReference type="PANTHER" id="PTHR46081">
    <property type="entry name" value="PEPTIDE METHIONINE SULFOXIDE REDUCTASE 2"/>
    <property type="match status" value="1"/>
</dbReference>
<organism evidence="7 8">
    <name type="scientific">Bonamia ostreae</name>
    <dbReference type="NCBI Taxonomy" id="126728"/>
    <lineage>
        <taxon>Eukaryota</taxon>
        <taxon>Sar</taxon>
        <taxon>Rhizaria</taxon>
        <taxon>Endomyxa</taxon>
        <taxon>Ascetosporea</taxon>
        <taxon>Haplosporida</taxon>
        <taxon>Bonamia</taxon>
    </lineage>
</organism>
<proteinExistence type="inferred from homology"/>
<keyword evidence="8" id="KW-1185">Reference proteome</keyword>
<comment type="catalytic activity">
    <reaction evidence="5">
        <text>L-methionyl-[protein] + [thioredoxin]-disulfide + H2O = L-methionyl-(R)-S-oxide-[protein] + [thioredoxin]-dithiol</text>
        <dbReference type="Rhea" id="RHEA:24164"/>
        <dbReference type="Rhea" id="RHEA-COMP:10698"/>
        <dbReference type="Rhea" id="RHEA-COMP:10700"/>
        <dbReference type="Rhea" id="RHEA-COMP:12313"/>
        <dbReference type="Rhea" id="RHEA-COMP:12314"/>
        <dbReference type="ChEBI" id="CHEBI:15377"/>
        <dbReference type="ChEBI" id="CHEBI:16044"/>
        <dbReference type="ChEBI" id="CHEBI:29950"/>
        <dbReference type="ChEBI" id="CHEBI:45764"/>
        <dbReference type="ChEBI" id="CHEBI:50058"/>
        <dbReference type="EC" id="1.8.4.12"/>
    </reaction>
</comment>
<dbReference type="InterPro" id="IPR011057">
    <property type="entry name" value="Mss4-like_sf"/>
</dbReference>
<dbReference type="GO" id="GO:0033743">
    <property type="term" value="F:peptide-methionine (R)-S-oxide reductase activity"/>
    <property type="evidence" value="ECO:0007669"/>
    <property type="project" value="UniProtKB-EC"/>
</dbReference>
<evidence type="ECO:0000313" key="7">
    <source>
        <dbReference type="EMBL" id="MES1918542.1"/>
    </source>
</evidence>
<keyword evidence="4 5" id="KW-0560">Oxidoreductase</keyword>
<dbReference type="Gene3D" id="2.170.150.20">
    <property type="entry name" value="Peptide methionine sulfoxide reductase"/>
    <property type="match status" value="1"/>
</dbReference>
<dbReference type="Pfam" id="PF01641">
    <property type="entry name" value="SelR"/>
    <property type="match status" value="1"/>
</dbReference>
<sequence>MAKKQTTKHWKAILSPNQFKILRLKQTEKPFTGQYLKHEEDGVYNCAGCNSPLYKSSTKFDSGCGWPAFYEGVKGAIETRPDKDGKRVEIVCGQCEGHLGHVFKNEGFDVPTNVRHCVNSASLLFEPTDKSLV</sequence>
<feature type="domain" description="MsrB" evidence="6">
    <location>
        <begin position="7"/>
        <end position="128"/>
    </location>
</feature>
<reference evidence="7 8" key="1">
    <citation type="journal article" date="2024" name="BMC Biol.">
        <title>Comparative genomics of Ascetosporea gives new insight into the evolutionary basis for animal parasitism in Rhizaria.</title>
        <authorList>
            <person name="Hiltunen Thoren M."/>
            <person name="Onut-Brannstrom I."/>
            <person name="Alfjorden A."/>
            <person name="Peckova H."/>
            <person name="Swords F."/>
            <person name="Hooper C."/>
            <person name="Holzer A.S."/>
            <person name="Bass D."/>
            <person name="Burki F."/>
        </authorList>
    </citation>
    <scope>NUCLEOTIDE SEQUENCE [LARGE SCALE GENOMIC DNA]</scope>
    <source>
        <strain evidence="7">20-A016</strain>
    </source>
</reference>
<evidence type="ECO:0000256" key="4">
    <source>
        <dbReference type="ARBA" id="ARBA00023002"/>
    </source>
</evidence>
<dbReference type="SUPFAM" id="SSF51316">
    <property type="entry name" value="Mss4-like"/>
    <property type="match status" value="1"/>
</dbReference>
<dbReference type="InterPro" id="IPR002579">
    <property type="entry name" value="Met_Sox_Rdtase_MsrB_dom"/>
</dbReference>